<organism evidence="3 4">
    <name type="scientific">Spirosoma arboris</name>
    <dbReference type="NCBI Taxonomy" id="2682092"/>
    <lineage>
        <taxon>Bacteria</taxon>
        <taxon>Pseudomonadati</taxon>
        <taxon>Bacteroidota</taxon>
        <taxon>Cytophagia</taxon>
        <taxon>Cytophagales</taxon>
        <taxon>Cytophagaceae</taxon>
        <taxon>Spirosoma</taxon>
    </lineage>
</organism>
<dbReference type="Pfam" id="PF07593">
    <property type="entry name" value="UnbV_ASPIC"/>
    <property type="match status" value="1"/>
</dbReference>
<dbReference type="SUPFAM" id="SSF69318">
    <property type="entry name" value="Integrin alpha N-terminal domain"/>
    <property type="match status" value="3"/>
</dbReference>
<dbReference type="EMBL" id="WPIN01000010">
    <property type="protein sequence ID" value="MVM33182.1"/>
    <property type="molecule type" value="Genomic_DNA"/>
</dbReference>
<sequence length="1140" mass="126048">MFYFSWYQVRWLIIGLVGLLGSCTSKEKLFVQRKSSETGITFVNRLTENDSVNVLSFEYMYNGGGVGVGDFNKDGLPDVYFAGNQVSSQLYLNQGDFHFKDITQSSGTGTTVWCTGVSVADVNQDGWPDIYVSVAGPTKDTTQRTNKLFINNGLQSDGVPTFTEQAAEYGLNDRGYSTQAAFFDYDRDGDLDCYLLTNALETTNRNTLRPKRLDGEAPSTDRLYRNDGLAPGAKSPHFTNVSRETGILAEGYGLGVCVSDLDDNGWPDVYCANDFLSNDLVWLNRPGIGKPAFSNQAATLLKHQTHNGMGVDIADINNDALPDIVVLDMLPPDNYRQKMMLPGSNYNRFQMEQQLGYQPQYMRNTLQLNRGASQANGQSTVSFSEIGQLAGIEKTDWSWAPLLADLDNDGWKDLYITNGYRRDVTNLDFIVFNHEQASFGTPEAQWKQTKEELYRLPDVKVPKYAYRNQGGNPAASLTFEDVSDIWGLNQIGYSNGAAYADFDNDGDLDLVTNNIDDEVFVLENRLNQQSHEKGKEHHWLRLTIAPAPGLPVTIGTKVWLYAGGQMQMQELSPVRGFVSTVENVLHFGLGAASRFDSLVIRYPNGQKQVLWQNTADQMLAISYKPEGEWKAKAPDQPPLFTELSAQQSGLTVAHQENSVVDFNRTPLLPHQYSKNGPCLAVGDINGDHLDDFFMGNDYGKLSNIYMQQANGQFITITLPGSDAFEDMGAAFFDADGDGDQDIYVVSGGSREEGLSAAYQDRLYLNDGTTKPTFRPAPPSALPATRSSGACVTVGDFDGDGDLDLFRGGRIIPGQYPKPADSYLLRNDGSKSTGPRFTDVTVQLAPGLRHIGLVTAALWTDADNDHRVDLMLVGEWMTPTLFHNEGGRLVLQKVDGLDQASGWWCSLLAKDFDGDGDMDFVAGNLGLNCKFRASPTEPVRVFADDFDHNGRLDPILTFYLNHEHVPVAQRDILMVQIPSIKKRFPTFHDYASHPFEDLFTEDERKLAYVREAQQMASCYIENKGKAGFVVHQLPIEAQMAPIYGIQSEDFTGDGRLDLLLVGNFYGAETIGGQHDAGKGLLLSGDGAGHFRTVSNTGLVIDKDAKAVAPLRRKDGSVWWLVANNNGPLQVIAPRRRTGRFL</sequence>
<dbReference type="InterPro" id="IPR011519">
    <property type="entry name" value="UnbV_ASPIC"/>
</dbReference>
<proteinExistence type="predicted"/>
<keyword evidence="1" id="KW-0732">Signal</keyword>
<dbReference type="Gene3D" id="2.130.10.130">
    <property type="entry name" value="Integrin alpha, N-terminal"/>
    <property type="match status" value="3"/>
</dbReference>
<comment type="caution">
    <text evidence="3">The sequence shown here is derived from an EMBL/GenBank/DDBJ whole genome shotgun (WGS) entry which is preliminary data.</text>
</comment>
<dbReference type="PANTHER" id="PTHR16026:SF0">
    <property type="entry name" value="CARTILAGE ACIDIC PROTEIN 1"/>
    <property type="match status" value="1"/>
</dbReference>
<dbReference type="Proteomes" id="UP000436006">
    <property type="component" value="Unassembled WGS sequence"/>
</dbReference>
<dbReference type="Pfam" id="PF13517">
    <property type="entry name" value="FG-GAP_3"/>
    <property type="match status" value="5"/>
</dbReference>
<name>A0A7K1SH93_9BACT</name>
<keyword evidence="4" id="KW-1185">Reference proteome</keyword>
<dbReference type="InterPro" id="IPR027039">
    <property type="entry name" value="Crtac1"/>
</dbReference>
<reference evidence="3 4" key="1">
    <citation type="submission" date="2019-12" db="EMBL/GenBank/DDBJ databases">
        <title>Spirosoma sp. HMF4905 genome sequencing and assembly.</title>
        <authorList>
            <person name="Kang H."/>
            <person name="Cha I."/>
            <person name="Kim H."/>
            <person name="Joh K."/>
        </authorList>
    </citation>
    <scope>NUCLEOTIDE SEQUENCE [LARGE SCALE GENOMIC DNA]</scope>
    <source>
        <strain evidence="3 4">HMF4905</strain>
    </source>
</reference>
<protein>
    <submittedName>
        <fullName evidence="3">RNA-binding protein</fullName>
    </submittedName>
</protein>
<accession>A0A7K1SH93</accession>
<dbReference type="AlphaFoldDB" id="A0A7K1SH93"/>
<feature type="domain" description="ASPIC/UnbV" evidence="2">
    <location>
        <begin position="554"/>
        <end position="619"/>
    </location>
</feature>
<evidence type="ECO:0000259" key="2">
    <source>
        <dbReference type="Pfam" id="PF07593"/>
    </source>
</evidence>
<gene>
    <name evidence="3" type="ORF">GO755_24290</name>
</gene>
<evidence type="ECO:0000256" key="1">
    <source>
        <dbReference type="ARBA" id="ARBA00022729"/>
    </source>
</evidence>
<dbReference type="InterPro" id="IPR013517">
    <property type="entry name" value="FG-GAP"/>
</dbReference>
<dbReference type="RefSeq" id="WP_157587903.1">
    <property type="nucleotide sequence ID" value="NZ_WPIN01000010.1"/>
</dbReference>
<dbReference type="InterPro" id="IPR028994">
    <property type="entry name" value="Integrin_alpha_N"/>
</dbReference>
<evidence type="ECO:0000313" key="4">
    <source>
        <dbReference type="Proteomes" id="UP000436006"/>
    </source>
</evidence>
<evidence type="ECO:0000313" key="3">
    <source>
        <dbReference type="EMBL" id="MVM33182.1"/>
    </source>
</evidence>
<dbReference type="PANTHER" id="PTHR16026">
    <property type="entry name" value="CARTILAGE ACIDIC PROTEIN 1"/>
    <property type="match status" value="1"/>
</dbReference>